<gene>
    <name evidence="2" type="ORF">C2G38_2244050</name>
</gene>
<evidence type="ECO:0000313" key="3">
    <source>
        <dbReference type="Proteomes" id="UP000266673"/>
    </source>
</evidence>
<organism evidence="2 3">
    <name type="scientific">Gigaspora rosea</name>
    <dbReference type="NCBI Taxonomy" id="44941"/>
    <lineage>
        <taxon>Eukaryota</taxon>
        <taxon>Fungi</taxon>
        <taxon>Fungi incertae sedis</taxon>
        <taxon>Mucoromycota</taxon>
        <taxon>Glomeromycotina</taxon>
        <taxon>Glomeromycetes</taxon>
        <taxon>Diversisporales</taxon>
        <taxon>Gigasporaceae</taxon>
        <taxon>Gigaspora</taxon>
    </lineage>
</organism>
<keyword evidence="1" id="KW-1133">Transmembrane helix</keyword>
<evidence type="ECO:0000256" key="1">
    <source>
        <dbReference type="SAM" id="Phobius"/>
    </source>
</evidence>
<accession>A0A397VFI9</accession>
<evidence type="ECO:0000313" key="2">
    <source>
        <dbReference type="EMBL" id="RIB21240.1"/>
    </source>
</evidence>
<name>A0A397VFI9_9GLOM</name>
<dbReference type="AlphaFoldDB" id="A0A397VFI9"/>
<keyword evidence="1" id="KW-0472">Membrane</keyword>
<reference evidence="2 3" key="1">
    <citation type="submission" date="2018-06" db="EMBL/GenBank/DDBJ databases">
        <title>Comparative genomics reveals the genomic features of Rhizophagus irregularis, R. cerebriforme, R. diaphanum and Gigaspora rosea, and their symbiotic lifestyle signature.</title>
        <authorList>
            <person name="Morin E."/>
            <person name="San Clemente H."/>
            <person name="Chen E.C.H."/>
            <person name="De La Providencia I."/>
            <person name="Hainaut M."/>
            <person name="Kuo A."/>
            <person name="Kohler A."/>
            <person name="Murat C."/>
            <person name="Tang N."/>
            <person name="Roy S."/>
            <person name="Loubradou J."/>
            <person name="Henrissat B."/>
            <person name="Grigoriev I.V."/>
            <person name="Corradi N."/>
            <person name="Roux C."/>
            <person name="Martin F.M."/>
        </authorList>
    </citation>
    <scope>NUCLEOTIDE SEQUENCE [LARGE SCALE GENOMIC DNA]</scope>
    <source>
        <strain evidence="2 3">DAOM 194757</strain>
    </source>
</reference>
<proteinExistence type="predicted"/>
<comment type="caution">
    <text evidence="2">The sequence shown here is derived from an EMBL/GenBank/DDBJ whole genome shotgun (WGS) entry which is preliminary data.</text>
</comment>
<protein>
    <submittedName>
        <fullName evidence="2">Uncharacterized protein</fullName>
    </submittedName>
</protein>
<keyword evidence="3" id="KW-1185">Reference proteome</keyword>
<dbReference type="EMBL" id="QKWP01000371">
    <property type="protein sequence ID" value="RIB21240.1"/>
    <property type="molecule type" value="Genomic_DNA"/>
</dbReference>
<sequence length="103" mass="12463">MYQRLLQQWETFYQRLLQLCLDFGISVHRIGHSEINLMKIHATMLHLSTYVKNLYLIHFWWIKNTNYKSTNVILIRFYNIILVLVSLIKIICNTITFVLQIFT</sequence>
<keyword evidence="1" id="KW-0812">Transmembrane</keyword>
<feature type="transmembrane region" description="Helical" evidence="1">
    <location>
        <begin position="77"/>
        <end position="102"/>
    </location>
</feature>
<dbReference type="Proteomes" id="UP000266673">
    <property type="component" value="Unassembled WGS sequence"/>
</dbReference>